<feature type="transmembrane region" description="Helical" evidence="1">
    <location>
        <begin position="353"/>
        <end position="373"/>
    </location>
</feature>
<keyword evidence="1" id="KW-0472">Membrane</keyword>
<organism evidence="3">
    <name type="scientific">bioreactor metagenome</name>
    <dbReference type="NCBI Taxonomy" id="1076179"/>
    <lineage>
        <taxon>unclassified sequences</taxon>
        <taxon>metagenomes</taxon>
        <taxon>ecological metagenomes</taxon>
    </lineage>
</organism>
<keyword evidence="1" id="KW-0812">Transmembrane</keyword>
<feature type="transmembrane region" description="Helical" evidence="1">
    <location>
        <begin position="257"/>
        <end position="278"/>
    </location>
</feature>
<evidence type="ECO:0000313" key="3">
    <source>
        <dbReference type="EMBL" id="MPM34635.1"/>
    </source>
</evidence>
<feature type="transmembrane region" description="Helical" evidence="1">
    <location>
        <begin position="136"/>
        <end position="157"/>
    </location>
</feature>
<reference evidence="3" key="1">
    <citation type="submission" date="2019-08" db="EMBL/GenBank/DDBJ databases">
        <authorList>
            <person name="Kucharzyk K."/>
            <person name="Murdoch R.W."/>
            <person name="Higgins S."/>
            <person name="Loffler F."/>
        </authorList>
    </citation>
    <scope>NUCLEOTIDE SEQUENCE</scope>
</reference>
<dbReference type="Pfam" id="PF01970">
    <property type="entry name" value="TctA"/>
    <property type="match status" value="1"/>
</dbReference>
<feature type="transmembrane region" description="Helical" evidence="1">
    <location>
        <begin position="12"/>
        <end position="33"/>
    </location>
</feature>
<proteinExistence type="predicted"/>
<comment type="caution">
    <text evidence="3">The sequence shown here is derived from an EMBL/GenBank/DDBJ whole genome shotgun (WGS) entry which is preliminary data.</text>
</comment>
<feature type="transmembrane region" description="Helical" evidence="1">
    <location>
        <begin position="164"/>
        <end position="182"/>
    </location>
</feature>
<evidence type="ECO:0000256" key="1">
    <source>
        <dbReference type="SAM" id="Phobius"/>
    </source>
</evidence>
<dbReference type="AlphaFoldDB" id="A0A644Z161"/>
<dbReference type="PANTHER" id="PTHR35342">
    <property type="entry name" value="TRICARBOXYLIC TRANSPORT PROTEIN"/>
    <property type="match status" value="1"/>
</dbReference>
<feature type="transmembrane region" description="Helical" evidence="1">
    <location>
        <begin position="197"/>
        <end position="218"/>
    </location>
</feature>
<dbReference type="EMBL" id="VSSQ01007032">
    <property type="protein sequence ID" value="MPM34635.1"/>
    <property type="molecule type" value="Genomic_DNA"/>
</dbReference>
<feature type="transmembrane region" description="Helical" evidence="1">
    <location>
        <begin position="412"/>
        <end position="430"/>
    </location>
</feature>
<feature type="domain" description="DUF112" evidence="2">
    <location>
        <begin position="18"/>
        <end position="436"/>
    </location>
</feature>
<feature type="transmembrane region" description="Helical" evidence="1">
    <location>
        <begin position="468"/>
        <end position="485"/>
    </location>
</feature>
<evidence type="ECO:0000259" key="2">
    <source>
        <dbReference type="Pfam" id="PF01970"/>
    </source>
</evidence>
<protein>
    <recommendedName>
        <fullName evidence="2">DUF112 domain-containing protein</fullName>
    </recommendedName>
</protein>
<name>A0A644Z161_9ZZZZ</name>
<dbReference type="InterPro" id="IPR002823">
    <property type="entry name" value="DUF112_TM"/>
</dbReference>
<keyword evidence="1" id="KW-1133">Transmembrane helix</keyword>
<dbReference type="PANTHER" id="PTHR35342:SF5">
    <property type="entry name" value="TRICARBOXYLIC TRANSPORT PROTEIN"/>
    <property type="match status" value="1"/>
</dbReference>
<sequence>MLANIGSALMNMLDFTTIFAMAAGLAVGVSFGAMPGLNATIGITLLLPFTFGMSPAPAMLMLIGVYCGATYAGSISAILINTPGTAAASATVLDGYPMNKQGKANIALSISLRGSVIGGLFSGVCLLFFAPQLAKIALKFGAPDYFMLTVFGLSIIASVSGKSILKGVAMAGLGLLVTTIGIDPQQGVYRLTFGSNILTRGVDLVPALIGLFAISELFSQAEQKVMFMTRPPKVGLAKSHGWKDMFKYKWLMLKSSIIGVIVGITPGTGAAIAAFLSYGEAKRASKHPESFGNGSEEGLCAAETANNAVTGATLIPMLTLGIPGDSVTAVLMGALAIHGLSPGTELFTKYADMTYVVLVGFIIVQILLFYMGKLAIRGFSQITRIPYYILLPMVLGFCLVGAYSCSNNTTDILVAIIFGVIGYVAPKFGFPSTPMLIGIVLGSLAEKNLVRTMAVYSGNLGVFVTRPISLFFLILSIVSVGFALLQNHRSKAKNAET</sequence>
<accession>A0A644Z161</accession>
<feature type="transmembrane region" description="Helical" evidence="1">
    <location>
        <begin position="320"/>
        <end position="341"/>
    </location>
</feature>
<gene>
    <name evidence="3" type="ORF">SDC9_81222</name>
</gene>
<feature type="transmembrane region" description="Helical" evidence="1">
    <location>
        <begin position="385"/>
        <end position="405"/>
    </location>
</feature>
<feature type="transmembrane region" description="Helical" evidence="1">
    <location>
        <begin position="105"/>
        <end position="130"/>
    </location>
</feature>